<dbReference type="STRING" id="419665.Maeo_0425"/>
<name>A6UU39_META3</name>
<keyword evidence="2" id="KW-1185">Reference proteome</keyword>
<reference evidence="1" key="1">
    <citation type="submission" date="2007-06" db="EMBL/GenBank/DDBJ databases">
        <title>Complete sequence of Methanococcus aeolicus Nankai-3.</title>
        <authorList>
            <consortium name="US DOE Joint Genome Institute"/>
            <person name="Copeland A."/>
            <person name="Lucas S."/>
            <person name="Lapidus A."/>
            <person name="Barry K."/>
            <person name="Glavina del Rio T."/>
            <person name="Dalin E."/>
            <person name="Tice H."/>
            <person name="Pitluck S."/>
            <person name="Chain P."/>
            <person name="Malfatti S."/>
            <person name="Shin M."/>
            <person name="Vergez L."/>
            <person name="Schmutz J."/>
            <person name="Larimer F."/>
            <person name="Land M."/>
            <person name="Hauser L."/>
            <person name="Kyrpides N."/>
            <person name="Lykidis A."/>
            <person name="Sieprawska-Lupa M."/>
            <person name="Whitman W.B."/>
            <person name="Richardson P."/>
        </authorList>
    </citation>
    <scope>NUCLEOTIDE SEQUENCE [LARGE SCALE GENOMIC DNA]</scope>
    <source>
        <strain evidence="1">Nankai-3</strain>
    </source>
</reference>
<organism evidence="1 2">
    <name type="scientific">Methanococcus aeolicus (strain ATCC BAA-1280 / DSM 17508 / OCM 812 / Nankai-3)</name>
    <dbReference type="NCBI Taxonomy" id="419665"/>
    <lineage>
        <taxon>Archaea</taxon>
        <taxon>Methanobacteriati</taxon>
        <taxon>Methanobacteriota</taxon>
        <taxon>Methanomada group</taxon>
        <taxon>Methanococci</taxon>
        <taxon>Methanococcales</taxon>
        <taxon>Methanococcaceae</taxon>
        <taxon>Methanococcus</taxon>
    </lineage>
</organism>
<sequence>MKILIIAPHPDDEVLGCGGTIAKHSENGDDVYLIIATKAYTPDWTDEYITNKEKEIKKSNEILGIKKTYFLNYPTVKLDTIPQKELNDSISKIVDKIKPDIAYIPFKGDLNKDHRLLFEASLVALRPLNHKVKKILSYEILSETEWGQEIEIFKPNVYVDITKTFNKKIEAMKAYKSELREFPHPRSVDAIETLTKKRGSEIGIKYAESFYLIREIQG</sequence>
<proteinExistence type="predicted"/>
<gene>
    <name evidence="1" type="ordered locus">Maeo_0425</name>
</gene>
<dbReference type="OrthoDB" id="70547at2157"/>
<dbReference type="InterPro" id="IPR024078">
    <property type="entry name" value="LmbE-like_dom_sf"/>
</dbReference>
<dbReference type="PANTHER" id="PTHR12993">
    <property type="entry name" value="N-ACETYLGLUCOSAMINYL-PHOSPHATIDYLINOSITOL DE-N-ACETYLASE-RELATED"/>
    <property type="match status" value="1"/>
</dbReference>
<dbReference type="PANTHER" id="PTHR12993:SF11">
    <property type="entry name" value="N-ACETYLGLUCOSAMINYL-PHOSPHATIDYLINOSITOL DE-N-ACETYLASE"/>
    <property type="match status" value="1"/>
</dbReference>
<dbReference type="HOGENOM" id="CLU_049311_6_0_2"/>
<dbReference type="eggNOG" id="arCOG03460">
    <property type="taxonomic scope" value="Archaea"/>
</dbReference>
<dbReference type="RefSeq" id="WP_011973143.1">
    <property type="nucleotide sequence ID" value="NC_009635.1"/>
</dbReference>
<protein>
    <submittedName>
        <fullName evidence="1">LmbE family protein</fullName>
    </submittedName>
</protein>
<dbReference type="GO" id="GO:0016811">
    <property type="term" value="F:hydrolase activity, acting on carbon-nitrogen (but not peptide) bonds, in linear amides"/>
    <property type="evidence" value="ECO:0007669"/>
    <property type="project" value="TreeGrafter"/>
</dbReference>
<dbReference type="GeneID" id="5327453"/>
<dbReference type="SUPFAM" id="SSF102588">
    <property type="entry name" value="LmbE-like"/>
    <property type="match status" value="1"/>
</dbReference>
<dbReference type="Gene3D" id="3.40.50.10320">
    <property type="entry name" value="LmbE-like"/>
    <property type="match status" value="1"/>
</dbReference>
<dbReference type="InterPro" id="IPR003737">
    <property type="entry name" value="GlcNAc_PI_deacetylase-related"/>
</dbReference>
<evidence type="ECO:0000313" key="2">
    <source>
        <dbReference type="Proteomes" id="UP000001106"/>
    </source>
</evidence>
<dbReference type="Pfam" id="PF02585">
    <property type="entry name" value="PIG-L"/>
    <property type="match status" value="1"/>
</dbReference>
<accession>A6UU39</accession>
<dbReference type="AlphaFoldDB" id="A6UU39"/>
<evidence type="ECO:0000313" key="1">
    <source>
        <dbReference type="EMBL" id="ABR56011.1"/>
    </source>
</evidence>
<dbReference type="EMBL" id="CP000743">
    <property type="protein sequence ID" value="ABR56011.1"/>
    <property type="molecule type" value="Genomic_DNA"/>
</dbReference>
<dbReference type="KEGG" id="mae:Maeo_0425"/>
<dbReference type="Proteomes" id="UP000001106">
    <property type="component" value="Chromosome"/>
</dbReference>